<reference evidence="4 5" key="1">
    <citation type="submission" date="2019-10" db="EMBL/GenBank/DDBJ databases">
        <title>Rubrobacter sp nov SCSIO 52090 isolated from a deep-sea sediment in the South China Sea.</title>
        <authorList>
            <person name="Chen R.W."/>
        </authorList>
    </citation>
    <scope>NUCLEOTIDE SEQUENCE [LARGE SCALE GENOMIC DNA]</scope>
    <source>
        <strain evidence="4 5">SCSIO 52909</strain>
    </source>
</reference>
<sequence length="262" mass="27639">MRGRFGWIGAGVLLLGIVAILAVGFTALGGTDLLAGAGADKTERAKEPTGAKKDPPKAAQEPEKEQAKKEEPKEEESKKDEPDEELNNKEQAKAAEKEPTPTEASAEASASAAASAPADTTMTLEVPAIGLSVPVYEGTGEASLSAGTGHLSGTGYPWIPGSNTYVAGHRIGYPGTASDYVFWDLPSLVEGDEVYLTDANGKTYTYAVSEILEVPITDLSVTAPVAGRDVVSLQTCIENYGDYWTPGPNWYVRYVVRADKVA</sequence>
<feature type="active site" description="Proton donor/acceptor" evidence="2">
    <location>
        <position position="169"/>
    </location>
</feature>
<feature type="region of interest" description="Disordered" evidence="3">
    <location>
        <begin position="39"/>
        <end position="119"/>
    </location>
</feature>
<dbReference type="GO" id="GO:0016787">
    <property type="term" value="F:hydrolase activity"/>
    <property type="evidence" value="ECO:0007669"/>
    <property type="project" value="UniProtKB-KW"/>
</dbReference>
<keyword evidence="1" id="KW-0378">Hydrolase</keyword>
<organism evidence="4 5">
    <name type="scientific">Rubrobacter tropicus</name>
    <dbReference type="NCBI Taxonomy" id="2653851"/>
    <lineage>
        <taxon>Bacteria</taxon>
        <taxon>Bacillati</taxon>
        <taxon>Actinomycetota</taxon>
        <taxon>Rubrobacteria</taxon>
        <taxon>Rubrobacterales</taxon>
        <taxon>Rubrobacteraceae</taxon>
        <taxon>Rubrobacter</taxon>
    </lineage>
</organism>
<feature type="active site" description="Acyl-thioester intermediate" evidence="2">
    <location>
        <position position="236"/>
    </location>
</feature>
<dbReference type="InterPro" id="IPR005754">
    <property type="entry name" value="Sortase"/>
</dbReference>
<dbReference type="Gene3D" id="2.40.260.10">
    <property type="entry name" value="Sortase"/>
    <property type="match status" value="1"/>
</dbReference>
<dbReference type="InterPro" id="IPR023365">
    <property type="entry name" value="Sortase_dom-sf"/>
</dbReference>
<proteinExistence type="predicted"/>
<accession>A0A6G8QC39</accession>
<evidence type="ECO:0000256" key="3">
    <source>
        <dbReference type="SAM" id="MobiDB-lite"/>
    </source>
</evidence>
<gene>
    <name evidence="4" type="ORF">GBA63_16545</name>
</gene>
<dbReference type="SUPFAM" id="SSF63817">
    <property type="entry name" value="Sortase"/>
    <property type="match status" value="1"/>
</dbReference>
<dbReference type="KEGG" id="rub:GBA63_16545"/>
<dbReference type="Proteomes" id="UP000501452">
    <property type="component" value="Chromosome"/>
</dbReference>
<dbReference type="CDD" id="cd05830">
    <property type="entry name" value="Sortase_E"/>
    <property type="match status" value="1"/>
</dbReference>
<evidence type="ECO:0000313" key="5">
    <source>
        <dbReference type="Proteomes" id="UP000501452"/>
    </source>
</evidence>
<protein>
    <submittedName>
        <fullName evidence="4">Sortase</fullName>
    </submittedName>
</protein>
<dbReference type="AlphaFoldDB" id="A0A6G8QC39"/>
<dbReference type="NCBIfam" id="TIGR01076">
    <property type="entry name" value="sortase_fam"/>
    <property type="match status" value="1"/>
</dbReference>
<evidence type="ECO:0000256" key="2">
    <source>
        <dbReference type="PIRSR" id="PIRSR605754-1"/>
    </source>
</evidence>
<feature type="compositionally biased region" description="Basic and acidic residues" evidence="3">
    <location>
        <begin position="40"/>
        <end position="100"/>
    </location>
</feature>
<feature type="compositionally biased region" description="Low complexity" evidence="3">
    <location>
        <begin position="101"/>
        <end position="118"/>
    </location>
</feature>
<dbReference type="RefSeq" id="WP_166177918.1">
    <property type="nucleotide sequence ID" value="NZ_CP045119.1"/>
</dbReference>
<dbReference type="EMBL" id="CP045119">
    <property type="protein sequence ID" value="QIN84074.1"/>
    <property type="molecule type" value="Genomic_DNA"/>
</dbReference>
<evidence type="ECO:0000256" key="1">
    <source>
        <dbReference type="ARBA" id="ARBA00022801"/>
    </source>
</evidence>
<keyword evidence="5" id="KW-1185">Reference proteome</keyword>
<evidence type="ECO:0000313" key="4">
    <source>
        <dbReference type="EMBL" id="QIN84074.1"/>
    </source>
</evidence>
<dbReference type="InterPro" id="IPR042003">
    <property type="entry name" value="Sortase_E"/>
</dbReference>
<dbReference type="Pfam" id="PF04203">
    <property type="entry name" value="Sortase"/>
    <property type="match status" value="1"/>
</dbReference>
<name>A0A6G8QC39_9ACTN</name>